<feature type="compositionally biased region" description="Polar residues" evidence="1">
    <location>
        <begin position="306"/>
        <end position="327"/>
    </location>
</feature>
<protein>
    <recommendedName>
        <fullName evidence="3">Cell envelope-related transcriptional attenuator domain-containing protein</fullName>
    </recommendedName>
</protein>
<keyword evidence="2" id="KW-0472">Membrane</keyword>
<dbReference type="Proteomes" id="UP000226079">
    <property type="component" value="Unassembled WGS sequence"/>
</dbReference>
<keyword evidence="2" id="KW-0812">Transmembrane</keyword>
<dbReference type="InterPro" id="IPR004474">
    <property type="entry name" value="LytR_CpsA_psr"/>
</dbReference>
<feature type="region of interest" description="Disordered" evidence="1">
    <location>
        <begin position="306"/>
        <end position="363"/>
    </location>
</feature>
<dbReference type="OrthoDB" id="9782542at2"/>
<gene>
    <name evidence="4" type="ORF">ATK74_2713</name>
</gene>
<evidence type="ECO:0000256" key="1">
    <source>
        <dbReference type="SAM" id="MobiDB-lite"/>
    </source>
</evidence>
<dbReference type="EMBL" id="PDJC01000001">
    <property type="protein sequence ID" value="PFG18132.1"/>
    <property type="molecule type" value="Genomic_DNA"/>
</dbReference>
<dbReference type="RefSeq" id="WP_098461507.1">
    <property type="nucleotide sequence ID" value="NZ_PDJC01000001.1"/>
</dbReference>
<accession>A0A2A9CWT3</accession>
<sequence length="363" mass="37178">MQPIVEPRARSGFGHRLALTAIIGASVLSVAVVVLLSIYVDRISDMATGLRRVDGLADYDGRPTPVQVAENPAVNFLIFVDSGDQLQAAVIANLSGSRRDLTLVALPADLVAGPSGQTLANAYASGPLPATQLVEQLTGARMDHQAQLELDGFGAVVDGLDGLAIADRRLTGATAASYLTEASSSPQRSQRAAELIRQTMIQAEADGGVLNLPRFDRVISALGGCLTIDSGLSNDAIEGILVESRVHLDDVGLWPVLGSRTAEGTVADPQGLAALRAGLASDALATARQLGVGGLTRSGTAVRTQATDKSVSLPASSPTATLVTSDATEAPMPAVTTGPTDESLSPSDGGEDAPSPSVTQTSR</sequence>
<proteinExistence type="predicted"/>
<evidence type="ECO:0000313" key="5">
    <source>
        <dbReference type="Proteomes" id="UP000226079"/>
    </source>
</evidence>
<evidence type="ECO:0000259" key="3">
    <source>
        <dbReference type="Pfam" id="PF03816"/>
    </source>
</evidence>
<comment type="caution">
    <text evidence="4">The sequence shown here is derived from an EMBL/GenBank/DDBJ whole genome shotgun (WGS) entry which is preliminary data.</text>
</comment>
<keyword evidence="2" id="KW-1133">Transmembrane helix</keyword>
<reference evidence="4 5" key="1">
    <citation type="submission" date="2017-10" db="EMBL/GenBank/DDBJ databases">
        <title>Sequencing the genomes of 1000 actinobacteria strains.</title>
        <authorList>
            <person name="Klenk H.-P."/>
        </authorList>
    </citation>
    <scope>NUCLEOTIDE SEQUENCE [LARGE SCALE GENOMIC DNA]</scope>
    <source>
        <strain evidence="4 5">DSM 15597</strain>
    </source>
</reference>
<feature type="transmembrane region" description="Helical" evidence="2">
    <location>
        <begin position="17"/>
        <end position="40"/>
    </location>
</feature>
<evidence type="ECO:0000256" key="2">
    <source>
        <dbReference type="SAM" id="Phobius"/>
    </source>
</evidence>
<feature type="compositionally biased region" description="Polar residues" evidence="1">
    <location>
        <begin position="337"/>
        <end position="346"/>
    </location>
</feature>
<evidence type="ECO:0000313" key="4">
    <source>
        <dbReference type="EMBL" id="PFG18132.1"/>
    </source>
</evidence>
<dbReference type="Gene3D" id="3.40.630.190">
    <property type="entry name" value="LCP protein"/>
    <property type="match status" value="1"/>
</dbReference>
<feature type="domain" description="Cell envelope-related transcriptional attenuator" evidence="3">
    <location>
        <begin position="89"/>
        <end position="168"/>
    </location>
</feature>
<dbReference type="Pfam" id="PF03816">
    <property type="entry name" value="LytR_cpsA_psr"/>
    <property type="match status" value="1"/>
</dbReference>
<keyword evidence="5" id="KW-1185">Reference proteome</keyword>
<dbReference type="AlphaFoldDB" id="A0A2A9CWT3"/>
<organism evidence="4 5">
    <name type="scientific">Propionicimonas paludicola</name>
    <dbReference type="NCBI Taxonomy" id="185243"/>
    <lineage>
        <taxon>Bacteria</taxon>
        <taxon>Bacillati</taxon>
        <taxon>Actinomycetota</taxon>
        <taxon>Actinomycetes</taxon>
        <taxon>Propionibacteriales</taxon>
        <taxon>Nocardioidaceae</taxon>
        <taxon>Propionicimonas</taxon>
    </lineage>
</organism>
<name>A0A2A9CWT3_9ACTN</name>